<dbReference type="InterPro" id="IPR004326">
    <property type="entry name" value="Mlo"/>
</dbReference>
<comment type="similarity">
    <text evidence="2">Belongs to the MLO family.</text>
</comment>
<comment type="subcellular location">
    <subcellularLocation>
        <location evidence="1">Membrane</location>
        <topology evidence="1">Multi-pass membrane protein</topology>
    </subcellularLocation>
</comment>
<evidence type="ECO:0000256" key="6">
    <source>
        <dbReference type="ARBA" id="ARBA00023136"/>
    </source>
</evidence>
<feature type="transmembrane region" description="Helical" evidence="9">
    <location>
        <begin position="373"/>
        <end position="396"/>
    </location>
</feature>
<feature type="transmembrane region" description="Helical" evidence="9">
    <location>
        <begin position="861"/>
        <end position="880"/>
    </location>
</feature>
<dbReference type="GO" id="GO:0016020">
    <property type="term" value="C:membrane"/>
    <property type="evidence" value="ECO:0007669"/>
    <property type="project" value="UniProtKB-SubCell"/>
</dbReference>
<feature type="region of interest" description="Disordered" evidence="8">
    <location>
        <begin position="475"/>
        <end position="589"/>
    </location>
</feature>
<dbReference type="PANTHER" id="PTHR31942:SF52">
    <property type="entry name" value="MLO-LIKE PROTEIN 1"/>
    <property type="match status" value="1"/>
</dbReference>
<keyword evidence="4" id="KW-0611">Plant defense</keyword>
<keyword evidence="3 9" id="KW-0812">Transmembrane</keyword>
<feature type="compositionally biased region" description="Low complexity" evidence="8">
    <location>
        <begin position="476"/>
        <end position="485"/>
    </location>
</feature>
<feature type="compositionally biased region" description="Low complexity" evidence="8">
    <location>
        <begin position="639"/>
        <end position="648"/>
    </location>
</feature>
<evidence type="ECO:0000256" key="3">
    <source>
        <dbReference type="ARBA" id="ARBA00022692"/>
    </source>
</evidence>
<dbReference type="EMBL" id="VLTL01000001">
    <property type="protein sequence ID" value="KAA0172383.1"/>
    <property type="molecule type" value="Genomic_DNA"/>
</dbReference>
<feature type="region of interest" description="Disordered" evidence="8">
    <location>
        <begin position="297"/>
        <end position="342"/>
    </location>
</feature>
<keyword evidence="6 9" id="KW-0472">Membrane</keyword>
<evidence type="ECO:0000256" key="9">
    <source>
        <dbReference type="SAM" id="Phobius"/>
    </source>
</evidence>
<gene>
    <name evidence="10" type="ORF">FNF28_00066</name>
</gene>
<feature type="region of interest" description="Disordered" evidence="8">
    <location>
        <begin position="701"/>
        <end position="740"/>
    </location>
</feature>
<dbReference type="PANTHER" id="PTHR31942">
    <property type="entry name" value="MLO-LIKE PROTEIN 1"/>
    <property type="match status" value="1"/>
</dbReference>
<feature type="transmembrane region" description="Helical" evidence="9">
    <location>
        <begin position="231"/>
        <end position="252"/>
    </location>
</feature>
<evidence type="ECO:0000256" key="2">
    <source>
        <dbReference type="ARBA" id="ARBA00006574"/>
    </source>
</evidence>
<feature type="transmembrane region" description="Helical" evidence="9">
    <location>
        <begin position="6"/>
        <end position="27"/>
    </location>
</feature>
<name>A0A5A8E3X0_CAFRO</name>
<protein>
    <submittedName>
        <fullName evidence="10">Uncharacterized protein</fullName>
    </submittedName>
</protein>
<sequence length="1160" mass="123940">MAVVSVNTTEILAIFTVVVILLLQYGLSAIRRLTERHRHLEQMIEHTYAELAVVGIVAFLLFVIDMTTDGISPTQRHSFETVHMTLFLVAIVHAIVVVTLVFLSMRISKRWERIEAHDFRHWREAKEEKFALSARIASRPCLLRVFCGAADALQYSLLLELVRFHELKWRFLRNNHLPPHFHFTAYLRKAKQHIFRDLGSLPAGLWAALAAILLVDLLVRSNSPVYSEGVSLVVAVPLACGVVLLGCVALFIKVRAVYWAIMHSQVVEIDADVARDASSWRMVDRKLSSIKAAGAGHSAESGASRSDALGDSATPMRSRSSDGDAHRDGDVDGDHQPPPVAEATCCAGRHRAGERFHQRDLFWFRNPTLIVRLMRGLVFVASVLLALVIQFGPVYASEGASAAELTAVGVAIALMLLGLAVLLERVVPLYVLTTHIGELVDERLLLQALRKSDDRHAIRVARKIARAERRRRRMQARAIAAASHASTAGDDDDTASKTTRGAASVSAAQWHDAGSARGDAAAPERGGPSSAPGVSEGFPAAHFRDSSAPDPSGLESSRHGRSVPPTVASSSRGGALHPSPVSGPDPARDLSRDEWAALLAGLPEDQALKLPRRAREALLAAFSDDVSLSDSEEEELELEQQQVQQQRQQEQEEEEEARLGTAQGRPCGGCKSLRRCWWSARDRWSAAGDWCSSEALPAVFGEDANDTDSDDDDQDDGDDDEEDCGGRCEGGADGSGAGAGRIGAEELSAELQAEPAAAGSGGWATGMQSAKAVIGGPSHSASERHNPGRGGASPFIKVQAAPARIALKRYRPGGCAGFVARLGDLLSRSRLWRAGVFIVIAVGAASAVLQTEVHVISEVGSGAVGVGSIMSLVCGSLMLLELLIRCAGSAAYICTGRCAVLVSPTPSEMVLLLLVGIQVPSLQAEWAALVTARLLFIVPWRQILVGDPYSRAAGAEGSSIASVLASRGEFTFYTEDRDYRHGMSSAQLQVAAIASRLQASGSVAPTSARGDEPGVAPFREEFAQPPTTRGVIERPQAEFGGSTTSLTAARGKRWAHAHGNVRNDQPLAVALEGDNEGDDTMTAALAEELQVIRARRMKSGSVLFMDPSELAAGVNVSALEAIGAASLARHLAAADDDAGHHTDSTDDTLRVDTDSGSDSD</sequence>
<dbReference type="AlphaFoldDB" id="A0A5A8E3X0"/>
<keyword evidence="5 9" id="KW-1133">Transmembrane helix</keyword>
<evidence type="ECO:0000256" key="5">
    <source>
        <dbReference type="ARBA" id="ARBA00022989"/>
    </source>
</evidence>
<feature type="transmembrane region" description="Helical" evidence="9">
    <location>
        <begin position="198"/>
        <end position="219"/>
    </location>
</feature>
<evidence type="ECO:0000313" key="11">
    <source>
        <dbReference type="Proteomes" id="UP000324907"/>
    </source>
</evidence>
<feature type="region of interest" description="Disordered" evidence="8">
    <location>
        <begin position="1133"/>
        <end position="1160"/>
    </location>
</feature>
<feature type="transmembrane region" description="Helical" evidence="9">
    <location>
        <begin position="48"/>
        <end position="64"/>
    </location>
</feature>
<organism evidence="10 11">
    <name type="scientific">Cafeteria roenbergensis</name>
    <name type="common">Marine flagellate</name>
    <dbReference type="NCBI Taxonomy" id="33653"/>
    <lineage>
        <taxon>Eukaryota</taxon>
        <taxon>Sar</taxon>
        <taxon>Stramenopiles</taxon>
        <taxon>Bigyra</taxon>
        <taxon>Opalozoa</taxon>
        <taxon>Bicosoecida</taxon>
        <taxon>Cafeteriaceae</taxon>
        <taxon>Cafeteria</taxon>
    </lineage>
</organism>
<feature type="compositionally biased region" description="Gly residues" evidence="8">
    <location>
        <begin position="727"/>
        <end position="740"/>
    </location>
</feature>
<feature type="transmembrane region" description="Helical" evidence="9">
    <location>
        <begin position="831"/>
        <end position="849"/>
    </location>
</feature>
<dbReference type="Proteomes" id="UP000324907">
    <property type="component" value="Unassembled WGS sequence"/>
</dbReference>
<keyword evidence="7" id="KW-0568">Pathogenesis-related protein</keyword>
<comment type="caution">
    <text evidence="10">The sequence shown here is derived from an EMBL/GenBank/DDBJ whole genome shotgun (WGS) entry which is preliminary data.</text>
</comment>
<feature type="transmembrane region" description="Helical" evidence="9">
    <location>
        <begin position="402"/>
        <end position="423"/>
    </location>
</feature>
<feature type="transmembrane region" description="Helical" evidence="9">
    <location>
        <begin position="84"/>
        <end position="103"/>
    </location>
</feature>
<evidence type="ECO:0000256" key="1">
    <source>
        <dbReference type="ARBA" id="ARBA00004141"/>
    </source>
</evidence>
<reference evidence="10 11" key="1">
    <citation type="submission" date="2019-07" db="EMBL/GenBank/DDBJ databases">
        <title>Genomes of Cafeteria roenbergensis.</title>
        <authorList>
            <person name="Fischer M.G."/>
            <person name="Hackl T."/>
            <person name="Roman M."/>
        </authorList>
    </citation>
    <scope>NUCLEOTIDE SEQUENCE [LARGE SCALE GENOMIC DNA]</scope>
    <source>
        <strain evidence="10 11">RCC970-E3</strain>
    </source>
</reference>
<evidence type="ECO:0000256" key="7">
    <source>
        <dbReference type="ARBA" id="ARBA00023265"/>
    </source>
</evidence>
<feature type="compositionally biased region" description="Basic and acidic residues" evidence="8">
    <location>
        <begin position="1137"/>
        <end position="1153"/>
    </location>
</feature>
<evidence type="ECO:0000313" key="10">
    <source>
        <dbReference type="EMBL" id="KAA0172383.1"/>
    </source>
</evidence>
<accession>A0A5A8E3X0</accession>
<proteinExistence type="inferred from homology"/>
<feature type="region of interest" description="Disordered" evidence="8">
    <location>
        <begin position="772"/>
        <end position="793"/>
    </location>
</feature>
<evidence type="ECO:0000256" key="4">
    <source>
        <dbReference type="ARBA" id="ARBA00022821"/>
    </source>
</evidence>
<feature type="region of interest" description="Disordered" evidence="8">
    <location>
        <begin position="630"/>
        <end position="668"/>
    </location>
</feature>
<evidence type="ECO:0000256" key="8">
    <source>
        <dbReference type="SAM" id="MobiDB-lite"/>
    </source>
</evidence>
<feature type="compositionally biased region" description="Basic and acidic residues" evidence="8">
    <location>
        <begin position="319"/>
        <end position="335"/>
    </location>
</feature>
<dbReference type="GO" id="GO:0006952">
    <property type="term" value="P:defense response"/>
    <property type="evidence" value="ECO:0007669"/>
    <property type="project" value="UniProtKB-KW"/>
</dbReference>
<feature type="compositionally biased region" description="Acidic residues" evidence="8">
    <location>
        <begin position="703"/>
        <end position="723"/>
    </location>
</feature>